<accession>A0A7J6VWW6</accession>
<sequence length="133" mass="15736">MITGKLLNRDYGLHKYRSKCGIGRWTHRPHPRVKEFKEFWTSQSVEQRNSTSRRIEQSRQRNSTRVEQSRRRNSTSQHSSSTAAESNSTEVTRTSTQSRTDHPWRLRNNEHKKDREADQWKKTMNSATGTAFM</sequence>
<protein>
    <submittedName>
        <fullName evidence="2">Uncharacterized protein</fullName>
    </submittedName>
</protein>
<feature type="compositionally biased region" description="Polar residues" evidence="1">
    <location>
        <begin position="122"/>
        <end position="133"/>
    </location>
</feature>
<dbReference type="AlphaFoldDB" id="A0A7J6VWW6"/>
<gene>
    <name evidence="2" type="ORF">FRX31_020809</name>
</gene>
<feature type="region of interest" description="Disordered" evidence="1">
    <location>
        <begin position="42"/>
        <end position="133"/>
    </location>
</feature>
<reference evidence="2 3" key="1">
    <citation type="submission" date="2020-06" db="EMBL/GenBank/DDBJ databases">
        <title>Transcriptomic and genomic resources for Thalictrum thalictroides and T. hernandezii: Facilitating candidate gene discovery in an emerging model plant lineage.</title>
        <authorList>
            <person name="Arias T."/>
            <person name="Riano-Pachon D.M."/>
            <person name="Di Stilio V.S."/>
        </authorList>
    </citation>
    <scope>NUCLEOTIDE SEQUENCE [LARGE SCALE GENOMIC DNA]</scope>
    <source>
        <strain evidence="3">cv. WT478/WT964</strain>
        <tissue evidence="2">Leaves</tissue>
    </source>
</reference>
<dbReference type="EMBL" id="JABWDY010025235">
    <property type="protein sequence ID" value="KAF5189604.1"/>
    <property type="molecule type" value="Genomic_DNA"/>
</dbReference>
<evidence type="ECO:0000313" key="2">
    <source>
        <dbReference type="EMBL" id="KAF5189604.1"/>
    </source>
</evidence>
<proteinExistence type="predicted"/>
<name>A0A7J6VWW6_THATH</name>
<keyword evidence="3" id="KW-1185">Reference proteome</keyword>
<comment type="caution">
    <text evidence="2">The sequence shown here is derived from an EMBL/GenBank/DDBJ whole genome shotgun (WGS) entry which is preliminary data.</text>
</comment>
<feature type="compositionally biased region" description="Polar residues" evidence="1">
    <location>
        <begin position="42"/>
        <end position="52"/>
    </location>
</feature>
<feature type="compositionally biased region" description="Basic and acidic residues" evidence="1">
    <location>
        <begin position="99"/>
        <end position="121"/>
    </location>
</feature>
<evidence type="ECO:0000256" key="1">
    <source>
        <dbReference type="SAM" id="MobiDB-lite"/>
    </source>
</evidence>
<evidence type="ECO:0000313" key="3">
    <source>
        <dbReference type="Proteomes" id="UP000554482"/>
    </source>
</evidence>
<organism evidence="2 3">
    <name type="scientific">Thalictrum thalictroides</name>
    <name type="common">Rue-anemone</name>
    <name type="synonym">Anemone thalictroides</name>
    <dbReference type="NCBI Taxonomy" id="46969"/>
    <lineage>
        <taxon>Eukaryota</taxon>
        <taxon>Viridiplantae</taxon>
        <taxon>Streptophyta</taxon>
        <taxon>Embryophyta</taxon>
        <taxon>Tracheophyta</taxon>
        <taxon>Spermatophyta</taxon>
        <taxon>Magnoliopsida</taxon>
        <taxon>Ranunculales</taxon>
        <taxon>Ranunculaceae</taxon>
        <taxon>Thalictroideae</taxon>
        <taxon>Thalictrum</taxon>
    </lineage>
</organism>
<dbReference type="Proteomes" id="UP000554482">
    <property type="component" value="Unassembled WGS sequence"/>
</dbReference>
<feature type="compositionally biased region" description="Low complexity" evidence="1">
    <location>
        <begin position="74"/>
        <end position="90"/>
    </location>
</feature>